<protein>
    <submittedName>
        <fullName evidence="4">Lysine-specific demethylase</fullName>
    </submittedName>
</protein>
<feature type="non-terminal residue" evidence="4">
    <location>
        <position position="1"/>
    </location>
</feature>
<dbReference type="PANTHER" id="PTHR10694:SF106">
    <property type="entry name" value="TRANSCRIPTION FACTOR JUMONJI FAMILY PROTEIN"/>
    <property type="match status" value="1"/>
</dbReference>
<evidence type="ECO:0000256" key="1">
    <source>
        <dbReference type="SAM" id="MobiDB-lite"/>
    </source>
</evidence>
<dbReference type="PANTHER" id="PTHR10694">
    <property type="entry name" value="LYSINE-SPECIFIC DEMETHYLASE"/>
    <property type="match status" value="1"/>
</dbReference>
<dbReference type="InterPro" id="IPR003347">
    <property type="entry name" value="JmjC_dom"/>
</dbReference>
<organism evidence="4 5">
    <name type="scientific">Mucuna pruriens</name>
    <name type="common">Velvet bean</name>
    <name type="synonym">Dolichos pruriens</name>
    <dbReference type="NCBI Taxonomy" id="157652"/>
    <lineage>
        <taxon>Eukaryota</taxon>
        <taxon>Viridiplantae</taxon>
        <taxon>Streptophyta</taxon>
        <taxon>Embryophyta</taxon>
        <taxon>Tracheophyta</taxon>
        <taxon>Spermatophyta</taxon>
        <taxon>Magnoliopsida</taxon>
        <taxon>eudicotyledons</taxon>
        <taxon>Gunneridae</taxon>
        <taxon>Pentapetalae</taxon>
        <taxon>rosids</taxon>
        <taxon>fabids</taxon>
        <taxon>Fabales</taxon>
        <taxon>Fabaceae</taxon>
        <taxon>Papilionoideae</taxon>
        <taxon>50 kb inversion clade</taxon>
        <taxon>NPAAA clade</taxon>
        <taxon>indigoferoid/millettioid clade</taxon>
        <taxon>Phaseoleae</taxon>
        <taxon>Mucuna</taxon>
    </lineage>
</organism>
<proteinExistence type="predicted"/>
<dbReference type="PROSITE" id="PS51184">
    <property type="entry name" value="JMJC"/>
    <property type="match status" value="1"/>
</dbReference>
<comment type="caution">
    <text evidence="4">The sequence shown here is derived from an EMBL/GenBank/DDBJ whole genome shotgun (WGS) entry which is preliminary data.</text>
</comment>
<reference evidence="4" key="1">
    <citation type="submission" date="2018-05" db="EMBL/GenBank/DDBJ databases">
        <title>Draft genome of Mucuna pruriens seed.</title>
        <authorList>
            <person name="Nnadi N.E."/>
            <person name="Vos R."/>
            <person name="Hasami M.H."/>
            <person name="Devisetty U.K."/>
            <person name="Aguiy J.C."/>
        </authorList>
    </citation>
    <scope>NUCLEOTIDE SEQUENCE [LARGE SCALE GENOMIC DNA]</scope>
    <source>
        <strain evidence="4">JCA_2017</strain>
    </source>
</reference>
<dbReference type="GO" id="GO:0010468">
    <property type="term" value="P:regulation of gene expression"/>
    <property type="evidence" value="ECO:0007669"/>
    <property type="project" value="TreeGrafter"/>
</dbReference>
<dbReference type="PROSITE" id="PS51183">
    <property type="entry name" value="JMJN"/>
    <property type="match status" value="1"/>
</dbReference>
<dbReference type="GO" id="GO:0000785">
    <property type="term" value="C:chromatin"/>
    <property type="evidence" value="ECO:0007669"/>
    <property type="project" value="TreeGrafter"/>
</dbReference>
<dbReference type="InterPro" id="IPR003349">
    <property type="entry name" value="JmjN"/>
</dbReference>
<keyword evidence="5" id="KW-1185">Reference proteome</keyword>
<dbReference type="SMART" id="SM00558">
    <property type="entry name" value="JmjC"/>
    <property type="match status" value="1"/>
</dbReference>
<gene>
    <name evidence="4" type="primary">JMJ706</name>
    <name evidence="4" type="ORF">CR513_55620</name>
</gene>
<evidence type="ECO:0000259" key="3">
    <source>
        <dbReference type="PROSITE" id="PS51184"/>
    </source>
</evidence>
<dbReference type="Pfam" id="PF02375">
    <property type="entry name" value="JmjN"/>
    <property type="match status" value="1"/>
</dbReference>
<dbReference type="Pfam" id="PF02928">
    <property type="entry name" value="zf-C5HC2"/>
    <property type="match status" value="1"/>
</dbReference>
<dbReference type="InterPro" id="IPR004198">
    <property type="entry name" value="Znf_C5HC2"/>
</dbReference>
<name>A0A371EII5_MUCPR</name>
<dbReference type="OrthoDB" id="1678912at2759"/>
<dbReference type="Proteomes" id="UP000257109">
    <property type="component" value="Unassembled WGS sequence"/>
</dbReference>
<dbReference type="GO" id="GO:0032259">
    <property type="term" value="P:methylation"/>
    <property type="evidence" value="ECO:0007669"/>
    <property type="project" value="UniProtKB-KW"/>
</dbReference>
<evidence type="ECO:0000259" key="2">
    <source>
        <dbReference type="PROSITE" id="PS51183"/>
    </source>
</evidence>
<feature type="compositionally biased region" description="Polar residues" evidence="1">
    <location>
        <begin position="539"/>
        <end position="548"/>
    </location>
</feature>
<dbReference type="GO" id="GO:0005634">
    <property type="term" value="C:nucleus"/>
    <property type="evidence" value="ECO:0007669"/>
    <property type="project" value="TreeGrafter"/>
</dbReference>
<dbReference type="Gene3D" id="2.60.120.650">
    <property type="entry name" value="Cupin"/>
    <property type="match status" value="1"/>
</dbReference>
<dbReference type="GO" id="GO:0032452">
    <property type="term" value="F:histone demethylase activity"/>
    <property type="evidence" value="ECO:0007669"/>
    <property type="project" value="TreeGrafter"/>
</dbReference>
<dbReference type="SUPFAM" id="SSF51197">
    <property type="entry name" value="Clavaminate synthase-like"/>
    <property type="match status" value="1"/>
</dbReference>
<dbReference type="Pfam" id="PF02373">
    <property type="entry name" value="JmjC"/>
    <property type="match status" value="1"/>
</dbReference>
<dbReference type="STRING" id="157652.A0A371EII5"/>
<dbReference type="GO" id="GO:0008168">
    <property type="term" value="F:methyltransferase activity"/>
    <property type="evidence" value="ECO:0007669"/>
    <property type="project" value="UniProtKB-KW"/>
</dbReference>
<dbReference type="EMBL" id="QJKJ01013773">
    <property type="protein sequence ID" value="RDX65699.1"/>
    <property type="molecule type" value="Genomic_DNA"/>
</dbReference>
<dbReference type="SMART" id="SM00545">
    <property type="entry name" value="JmjN"/>
    <property type="match status" value="1"/>
</dbReference>
<accession>A0A371EII5</accession>
<dbReference type="AlphaFoldDB" id="A0A371EII5"/>
<feature type="region of interest" description="Disordered" evidence="1">
    <location>
        <begin position="531"/>
        <end position="552"/>
    </location>
</feature>
<sequence>MDGAKFARYGRTRKTKAILKTGKFDLNDLQWTSDIPECPVYHPFEQEFEDPFIYLQMIASEASKFGICKIVSPITASIPAVDVLTKEKKDFKFETNVQPLRLSEWNEKDKITFSMRGRNYTYHEFEALANEVFLSKFRNFGGLSSSYVEKEFWHEMAHGGKGTVEYGINIEGSAFSCDPKDKLGKSKWNLKNFSRLPQSTLRFVDKEIPGITEPMLYIGMLFSMFAWHVEDHYLYSINYHHSGADKIWYGVPADAASQFENVVLNHVYCNKILSKHGEDGAFQLVAHKTTMFPPIILLQNDVAVYKAVQKPGEFVITFPRAYHAGFSNGFNCGEAVNFAIGDWFPLGAAASKRYAHLRMFPIIPYEELLCKEAMQIYNFLKVRGSNNSKDLTSYHATVLSFVHLMQFYKETLLRLNGSEESSNSSIGTLICRYCHRDCYVAYILCEYCYSYPICLYHDIASQRCTCGGKYTIFKRSDMLEMEDAAKKFEQEKDIRPKVNGKMNCSCGANTLSHSCIFSITGNERMQDLQNNPWHEETSSRGTANSLGSLSKRRTREVNNIKLSLETMNKTTMKHCRKTSLRQ</sequence>
<feature type="domain" description="JmjC" evidence="3">
    <location>
        <begin position="185"/>
        <end position="355"/>
    </location>
</feature>
<feature type="domain" description="JmjN" evidence="2">
    <location>
        <begin position="38"/>
        <end position="79"/>
    </location>
</feature>
<evidence type="ECO:0000313" key="5">
    <source>
        <dbReference type="Proteomes" id="UP000257109"/>
    </source>
</evidence>
<evidence type="ECO:0000313" key="4">
    <source>
        <dbReference type="EMBL" id="RDX65699.1"/>
    </source>
</evidence>